<evidence type="ECO:0000256" key="1">
    <source>
        <dbReference type="SAM" id="MobiDB-lite"/>
    </source>
</evidence>
<feature type="region of interest" description="Disordered" evidence="1">
    <location>
        <begin position="87"/>
        <end position="136"/>
    </location>
</feature>
<sequence length="136" mass="15148">MKEVNAMSSGFNVLSGDPPPPLLESHSMITTTMIANAAKSSADKSGQKEASVGQDGKSEWKREMMSVDMKAIEEELKYEYDSQVNFNAFANENDEDDNNNNSEDLTPEAEKSQSPNRKDTKDEPTSNPNRPWTRSQ</sequence>
<dbReference type="AlphaFoldDB" id="X6N334"/>
<feature type="compositionally biased region" description="Polar residues" evidence="1">
    <location>
        <begin position="1"/>
        <end position="12"/>
    </location>
</feature>
<evidence type="ECO:0000313" key="3">
    <source>
        <dbReference type="Proteomes" id="UP000023152"/>
    </source>
</evidence>
<feature type="region of interest" description="Disordered" evidence="1">
    <location>
        <begin position="1"/>
        <end position="61"/>
    </location>
</feature>
<dbReference type="Proteomes" id="UP000023152">
    <property type="component" value="Unassembled WGS sequence"/>
</dbReference>
<organism evidence="2 3">
    <name type="scientific">Reticulomyxa filosa</name>
    <dbReference type="NCBI Taxonomy" id="46433"/>
    <lineage>
        <taxon>Eukaryota</taxon>
        <taxon>Sar</taxon>
        <taxon>Rhizaria</taxon>
        <taxon>Retaria</taxon>
        <taxon>Foraminifera</taxon>
        <taxon>Monothalamids</taxon>
        <taxon>Reticulomyxidae</taxon>
        <taxon>Reticulomyxa</taxon>
    </lineage>
</organism>
<keyword evidence="3" id="KW-1185">Reference proteome</keyword>
<feature type="non-terminal residue" evidence="2">
    <location>
        <position position="136"/>
    </location>
</feature>
<accession>X6N334</accession>
<proteinExistence type="predicted"/>
<feature type="compositionally biased region" description="Polar residues" evidence="1">
    <location>
        <begin position="125"/>
        <end position="136"/>
    </location>
</feature>
<comment type="caution">
    <text evidence="2">The sequence shown here is derived from an EMBL/GenBank/DDBJ whole genome shotgun (WGS) entry which is preliminary data.</text>
</comment>
<reference evidence="2 3" key="1">
    <citation type="journal article" date="2013" name="Curr. Biol.">
        <title>The Genome of the Foraminiferan Reticulomyxa filosa.</title>
        <authorList>
            <person name="Glockner G."/>
            <person name="Hulsmann N."/>
            <person name="Schleicher M."/>
            <person name="Noegel A.A."/>
            <person name="Eichinger L."/>
            <person name="Gallinger C."/>
            <person name="Pawlowski J."/>
            <person name="Sierra R."/>
            <person name="Euteneuer U."/>
            <person name="Pillet L."/>
            <person name="Moustafa A."/>
            <person name="Platzer M."/>
            <person name="Groth M."/>
            <person name="Szafranski K."/>
            <person name="Schliwa M."/>
        </authorList>
    </citation>
    <scope>NUCLEOTIDE SEQUENCE [LARGE SCALE GENOMIC DNA]</scope>
</reference>
<dbReference type="EMBL" id="ASPP01012581">
    <property type="protein sequence ID" value="ETO20466.1"/>
    <property type="molecule type" value="Genomic_DNA"/>
</dbReference>
<feature type="compositionally biased region" description="Basic and acidic residues" evidence="1">
    <location>
        <begin position="108"/>
        <end position="124"/>
    </location>
</feature>
<name>X6N334_RETFI</name>
<evidence type="ECO:0000313" key="2">
    <source>
        <dbReference type="EMBL" id="ETO20466.1"/>
    </source>
</evidence>
<protein>
    <submittedName>
        <fullName evidence="2">Uncharacterized protein</fullName>
    </submittedName>
</protein>
<gene>
    <name evidence="2" type="ORF">RFI_16751</name>
</gene>